<dbReference type="FunFam" id="3.40.30.10:FF:000013">
    <property type="entry name" value="Blast:Protein SCO1 homolog, mitochondrial"/>
    <property type="match status" value="1"/>
</dbReference>
<evidence type="ECO:0000313" key="7">
    <source>
        <dbReference type="EMBL" id="QDZ09475.1"/>
    </source>
</evidence>
<dbReference type="EMBL" id="CP042304">
    <property type="protein sequence ID" value="QDZ09475.1"/>
    <property type="molecule type" value="Genomic_DNA"/>
</dbReference>
<sequence>MTTSSKSLRNFRIVLWALVAVVAIGATALYLFRPPARPLGVTGQPFELASTQGGNFTQDSLRGTPSLIFFGYTFCPDVCPTTLAETTAWREALGLTPEQLRIIFVTVDPARDTLDVVKGYVEGFDPSIIGLVGNEAQTEAVKAAFGVIGEKADGYAEDDPYYLVDHTALTFLIDADGTFKSTVSYEEASDTALAKVKRLVEG</sequence>
<accession>A0A5B8LP58</accession>
<dbReference type="InterPro" id="IPR003782">
    <property type="entry name" value="SCO1/SenC"/>
</dbReference>
<feature type="disulfide bond" description="Redox-active" evidence="4">
    <location>
        <begin position="75"/>
        <end position="79"/>
    </location>
</feature>
<reference evidence="7 8" key="1">
    <citation type="submission" date="2019-07" db="EMBL/GenBank/DDBJ databases">
        <title>Full genome sequence of Devosia sp. Gsoil 520.</title>
        <authorList>
            <person name="Im W.-T."/>
        </authorList>
    </citation>
    <scope>NUCLEOTIDE SEQUENCE [LARGE SCALE GENOMIC DNA]</scope>
    <source>
        <strain evidence="7 8">Gsoil 520</strain>
    </source>
</reference>
<dbReference type="OrthoDB" id="9790194at2"/>
<dbReference type="PANTHER" id="PTHR12151">
    <property type="entry name" value="ELECTRON TRANSPORT PROTIN SCO1/SENC FAMILY MEMBER"/>
    <property type="match status" value="1"/>
</dbReference>
<keyword evidence="5" id="KW-0472">Membrane</keyword>
<dbReference type="Pfam" id="PF02630">
    <property type="entry name" value="SCO1-SenC"/>
    <property type="match status" value="1"/>
</dbReference>
<keyword evidence="8" id="KW-1185">Reference proteome</keyword>
<feature type="binding site" evidence="3">
    <location>
        <position position="79"/>
    </location>
    <ligand>
        <name>Cu cation</name>
        <dbReference type="ChEBI" id="CHEBI:23378"/>
    </ligand>
</feature>
<evidence type="ECO:0000256" key="3">
    <source>
        <dbReference type="PIRSR" id="PIRSR603782-1"/>
    </source>
</evidence>
<evidence type="ECO:0000259" key="6">
    <source>
        <dbReference type="PROSITE" id="PS51352"/>
    </source>
</evidence>
<dbReference type="RefSeq" id="WP_146288286.1">
    <property type="nucleotide sequence ID" value="NZ_CP042304.1"/>
</dbReference>
<dbReference type="Proteomes" id="UP000315364">
    <property type="component" value="Chromosome"/>
</dbReference>
<dbReference type="InterPro" id="IPR013766">
    <property type="entry name" value="Thioredoxin_domain"/>
</dbReference>
<keyword evidence="5" id="KW-1133">Transmembrane helix</keyword>
<evidence type="ECO:0000256" key="4">
    <source>
        <dbReference type="PIRSR" id="PIRSR603782-2"/>
    </source>
</evidence>
<organism evidence="7 8">
    <name type="scientific">Devosia ginsengisoli</name>
    <dbReference type="NCBI Taxonomy" id="400770"/>
    <lineage>
        <taxon>Bacteria</taxon>
        <taxon>Pseudomonadati</taxon>
        <taxon>Pseudomonadota</taxon>
        <taxon>Alphaproteobacteria</taxon>
        <taxon>Hyphomicrobiales</taxon>
        <taxon>Devosiaceae</taxon>
        <taxon>Devosia</taxon>
    </lineage>
</organism>
<proteinExistence type="inferred from homology"/>
<comment type="similarity">
    <text evidence="1">Belongs to the SCO1/2 family.</text>
</comment>
<feature type="domain" description="Thioredoxin" evidence="6">
    <location>
        <begin position="37"/>
        <end position="202"/>
    </location>
</feature>
<protein>
    <submittedName>
        <fullName evidence="7">SCO family protein</fullName>
    </submittedName>
</protein>
<keyword evidence="2 3" id="KW-0186">Copper</keyword>
<evidence type="ECO:0000256" key="1">
    <source>
        <dbReference type="ARBA" id="ARBA00010996"/>
    </source>
</evidence>
<dbReference type="InterPro" id="IPR036249">
    <property type="entry name" value="Thioredoxin-like_sf"/>
</dbReference>
<dbReference type="PANTHER" id="PTHR12151:SF25">
    <property type="entry name" value="LINALOOL DEHYDRATASE_ISOMERASE DOMAIN-CONTAINING PROTEIN"/>
    <property type="match status" value="1"/>
</dbReference>
<dbReference type="Gene3D" id="3.40.30.10">
    <property type="entry name" value="Glutaredoxin"/>
    <property type="match status" value="1"/>
</dbReference>
<keyword evidence="4" id="KW-1015">Disulfide bond</keyword>
<evidence type="ECO:0000256" key="5">
    <source>
        <dbReference type="SAM" id="Phobius"/>
    </source>
</evidence>
<keyword evidence="5" id="KW-0812">Transmembrane</keyword>
<feature type="transmembrane region" description="Helical" evidence="5">
    <location>
        <begin position="13"/>
        <end position="32"/>
    </location>
</feature>
<keyword evidence="3" id="KW-0479">Metal-binding</keyword>
<dbReference type="GO" id="GO:0046872">
    <property type="term" value="F:metal ion binding"/>
    <property type="evidence" value="ECO:0007669"/>
    <property type="project" value="UniProtKB-KW"/>
</dbReference>
<name>A0A5B8LP58_9HYPH</name>
<dbReference type="SUPFAM" id="SSF52833">
    <property type="entry name" value="Thioredoxin-like"/>
    <property type="match status" value="1"/>
</dbReference>
<feature type="binding site" evidence="3">
    <location>
        <position position="166"/>
    </location>
    <ligand>
        <name>Cu cation</name>
        <dbReference type="ChEBI" id="CHEBI:23378"/>
    </ligand>
</feature>
<dbReference type="AlphaFoldDB" id="A0A5B8LP58"/>
<dbReference type="KEGG" id="dea:FPZ08_01175"/>
<feature type="binding site" evidence="3">
    <location>
        <position position="75"/>
    </location>
    <ligand>
        <name>Cu cation</name>
        <dbReference type="ChEBI" id="CHEBI:23378"/>
    </ligand>
</feature>
<dbReference type="CDD" id="cd02968">
    <property type="entry name" value="SCO"/>
    <property type="match status" value="1"/>
</dbReference>
<evidence type="ECO:0000256" key="2">
    <source>
        <dbReference type="ARBA" id="ARBA00023008"/>
    </source>
</evidence>
<evidence type="ECO:0000313" key="8">
    <source>
        <dbReference type="Proteomes" id="UP000315364"/>
    </source>
</evidence>
<gene>
    <name evidence="7" type="ORF">FPZ08_01175</name>
</gene>
<dbReference type="PROSITE" id="PS51352">
    <property type="entry name" value="THIOREDOXIN_2"/>
    <property type="match status" value="1"/>
</dbReference>